<feature type="binding site" evidence="10 11">
    <location>
        <position position="47"/>
    </location>
    <ligand>
        <name>FAD</name>
        <dbReference type="ChEBI" id="CHEBI:57692"/>
    </ligand>
</feature>
<feature type="binding site" evidence="10 11">
    <location>
        <position position="523"/>
    </location>
    <ligand>
        <name>FAD</name>
        <dbReference type="ChEBI" id="CHEBI:57692"/>
    </ligand>
</feature>
<dbReference type="SUPFAM" id="SSF54373">
    <property type="entry name" value="FAD-linked reductases, C-terminal domain"/>
    <property type="match status" value="1"/>
</dbReference>
<dbReference type="AlphaFoldDB" id="A0A177SH44"/>
<dbReference type="GO" id="GO:0009063">
    <property type="term" value="P:amino acid catabolic process"/>
    <property type="evidence" value="ECO:0007669"/>
    <property type="project" value="TreeGrafter"/>
</dbReference>
<keyword evidence="10 11" id="KW-0274">FAD</keyword>
<dbReference type="PANTHER" id="PTHR10742">
    <property type="entry name" value="FLAVIN MONOAMINE OXIDASE"/>
    <property type="match status" value="1"/>
</dbReference>
<dbReference type="RefSeq" id="WP_064303751.1">
    <property type="nucleotide sequence ID" value="NZ_LUCV01000033.1"/>
</dbReference>
<evidence type="ECO:0000256" key="5">
    <source>
        <dbReference type="ARBA" id="ARBA00023070"/>
    </source>
</evidence>
<keyword evidence="5" id="KW-0073">Auxin biosynthesis</keyword>
<comment type="similarity">
    <text evidence="2">Belongs to the tryptophan 2-monooxygenase family.</text>
</comment>
<evidence type="ECO:0000313" key="9">
    <source>
        <dbReference type="Proteomes" id="UP000077752"/>
    </source>
</evidence>
<dbReference type="GO" id="GO:0001716">
    <property type="term" value="F:L-amino-acid oxidase activity"/>
    <property type="evidence" value="ECO:0007669"/>
    <property type="project" value="TreeGrafter"/>
</dbReference>
<keyword evidence="10 11" id="KW-0285">Flavoprotein</keyword>
<comment type="pathway">
    <text evidence="1">Plant hormone metabolism; auxin biosynthesis.</text>
</comment>
<dbReference type="Proteomes" id="UP000077752">
    <property type="component" value="Unassembled WGS sequence"/>
</dbReference>
<evidence type="ECO:0000256" key="4">
    <source>
        <dbReference type="ARBA" id="ARBA00017871"/>
    </source>
</evidence>
<dbReference type="InterPro" id="IPR036188">
    <property type="entry name" value="FAD/NAD-bd_sf"/>
</dbReference>
<dbReference type="Pfam" id="PF01593">
    <property type="entry name" value="Amino_oxidase"/>
    <property type="match status" value="1"/>
</dbReference>
<dbReference type="InterPro" id="IPR050281">
    <property type="entry name" value="Flavin_monoamine_oxidase"/>
</dbReference>
<dbReference type="GO" id="GO:0050361">
    <property type="term" value="F:tryptophan 2-monooxygenase activity"/>
    <property type="evidence" value="ECO:0007669"/>
    <property type="project" value="UniProtKB-EC"/>
</dbReference>
<evidence type="ECO:0000256" key="6">
    <source>
        <dbReference type="ARBA" id="ARBA00047321"/>
    </source>
</evidence>
<gene>
    <name evidence="8" type="ORF">AYO28_23740</name>
</gene>
<dbReference type="GO" id="GO:0009851">
    <property type="term" value="P:auxin biosynthetic process"/>
    <property type="evidence" value="ECO:0007669"/>
    <property type="project" value="UniProtKB-KW"/>
</dbReference>
<sequence length="589" mass="66394">MSQTQPLDVAIIGGGVSGTYSAWRLQEAQGDHQRIQLFEYSDRIGGRLFSINLPGLPNVVAEVGGMRWMPATKDNTGGHVMVDKLVGELKLESKNFPMGSNLPDKDPVGAKDNLFYLRGERFRLRDFTEAPDKIPYKLAWSERGYGPEDLQVKVMHNIYPGFDKLSLAEQMQVKVFGKEIWRYGFWDLLYRVLSNEGYQFMKDAGGYEANVANASAVTQLPATEYSDKTIFLTLKKGFQALPLTLAQRFAEVPGGLIAGEQRIRMNRRLASVQFSDDTEYPYRLHFQATRTVDGKTSDVPGAEEIVHARQVILALPRRSLELIQSPLFDDPWLKENIDSVLVQSAFKLFLAYEQPWWRSQGLVAGRSVTDLPIRQCYYMGTECEQDGGEKTLNSLLMASYNDIGTVPFWKGLEDGAPFEGYQPKSLQGRIDANEVVPKMQYQISEEMVRIAQRQVTSLHDQIELPAPYSAVYHAWDADPFGGGWHEWKANYRLDLIIQRMRHPVQEQEVYIVGEAYSYGQGWVEGALTTAESTLQDFFGLPRPAWLPEAYQLLPAPAPVDIDNPPALACTDCKKTLTEVTEFAYTGIKA</sequence>
<feature type="disulfide bond" description="Interchain (with C-383)" evidence="11">
    <location>
        <position position="572"/>
    </location>
</feature>
<feature type="binding site" evidence="10 11">
    <location>
        <position position="17"/>
    </location>
    <ligand>
        <name>FAD</name>
        <dbReference type="ChEBI" id="CHEBI:57692"/>
    </ligand>
</feature>
<accession>A0A177SH44</accession>
<dbReference type="EC" id="1.13.12.3" evidence="3"/>
<dbReference type="PANTHER" id="PTHR10742:SF342">
    <property type="entry name" value="AMINE OXIDASE"/>
    <property type="match status" value="1"/>
</dbReference>
<dbReference type="EMBL" id="LUCV01000033">
    <property type="protein sequence ID" value="OAI88289.1"/>
    <property type="molecule type" value="Genomic_DNA"/>
</dbReference>
<comment type="caution">
    <text evidence="8">The sequence shown here is derived from an EMBL/GenBank/DDBJ whole genome shotgun (WGS) entry which is preliminary data.</text>
</comment>
<evidence type="ECO:0000256" key="1">
    <source>
        <dbReference type="ARBA" id="ARBA00004814"/>
    </source>
</evidence>
<comment type="catalytic activity">
    <reaction evidence="6">
        <text>L-tryptophan + O2 = indole-3-acetamide + CO2 + H2O</text>
        <dbReference type="Rhea" id="RHEA:16165"/>
        <dbReference type="ChEBI" id="CHEBI:15377"/>
        <dbReference type="ChEBI" id="CHEBI:15379"/>
        <dbReference type="ChEBI" id="CHEBI:16031"/>
        <dbReference type="ChEBI" id="CHEBI:16526"/>
        <dbReference type="ChEBI" id="CHEBI:57912"/>
        <dbReference type="EC" id="1.13.12.3"/>
    </reaction>
</comment>
<feature type="binding site" evidence="10 11">
    <location>
        <position position="514"/>
    </location>
    <ligand>
        <name>FAD</name>
        <dbReference type="ChEBI" id="CHEBI:57692"/>
    </ligand>
</feature>
<keyword evidence="10 11" id="KW-0547">Nucleotide-binding</keyword>
<feature type="binding site" evidence="10 11">
    <location>
        <position position="269"/>
    </location>
    <ligand>
        <name>FAD</name>
        <dbReference type="ChEBI" id="CHEBI:57692"/>
    </ligand>
</feature>
<dbReference type="SMR" id="A0A177SH44"/>
<feature type="binding site" evidence="10 11">
    <location>
        <position position="67"/>
    </location>
    <ligand>
        <name>FAD</name>
        <dbReference type="ChEBI" id="CHEBI:57692"/>
    </ligand>
</feature>
<feature type="binding site" evidence="10 11">
    <location>
        <position position="66"/>
    </location>
    <ligand>
        <name>FAD</name>
        <dbReference type="ChEBI" id="CHEBI:57692"/>
    </ligand>
</feature>
<dbReference type="SUPFAM" id="SSF51905">
    <property type="entry name" value="FAD/NAD(P)-binding domain"/>
    <property type="match status" value="1"/>
</dbReference>
<evidence type="ECO:0000313" key="8">
    <source>
        <dbReference type="EMBL" id="OAI88289.1"/>
    </source>
</evidence>
<feature type="binding site" evidence="10 11">
    <location>
        <position position="522"/>
    </location>
    <ligand>
        <name>FAD</name>
        <dbReference type="ChEBI" id="CHEBI:57692"/>
    </ligand>
</feature>
<dbReference type="PDB" id="8T8A">
    <property type="method" value="X-ray"/>
    <property type="resolution" value="3.40 A"/>
    <property type="chains" value="A/B/C/D=1-589"/>
</dbReference>
<evidence type="ECO:0000259" key="7">
    <source>
        <dbReference type="Pfam" id="PF01593"/>
    </source>
</evidence>
<keyword evidence="10 11" id="KW-0002">3D-structure</keyword>
<reference evidence="8 9" key="1">
    <citation type="submission" date="2016-03" db="EMBL/GenBank/DDBJ databases">
        <title>Draft Genome Assembly of Pseudomonas putida strain CBF10-2.</title>
        <authorList>
            <person name="Iyer R.S."/>
            <person name="Damania A."/>
        </authorList>
    </citation>
    <scope>NUCLEOTIDE SEQUENCE [LARGE SCALE GENOMIC DNA]</scope>
    <source>
        <strain evidence="8 9">CBF10-2</strain>
    </source>
</reference>
<dbReference type="InterPro" id="IPR002937">
    <property type="entry name" value="Amino_oxidase"/>
</dbReference>
<name>A0A177SH44_PSEPU</name>
<proteinExistence type="evidence at protein level"/>
<dbReference type="PDB" id="8JT7">
    <property type="method" value="EM"/>
    <property type="resolution" value="2.34 A"/>
    <property type="chains" value="A=1-589"/>
</dbReference>
<dbReference type="Gene3D" id="3.50.50.60">
    <property type="entry name" value="FAD/NAD(P)-binding domain"/>
    <property type="match status" value="1"/>
</dbReference>
<protein>
    <recommendedName>
        <fullName evidence="4">Tryptophan 2-monooxygenase</fullName>
        <ecNumber evidence="3">1.13.12.3</ecNumber>
    </recommendedName>
</protein>
<evidence type="ECO:0007829" key="10">
    <source>
        <dbReference type="PDB" id="8JT7"/>
    </source>
</evidence>
<evidence type="ECO:0007829" key="11">
    <source>
        <dbReference type="PDB" id="8T8A"/>
    </source>
</evidence>
<dbReference type="GO" id="GO:0000166">
    <property type="term" value="F:nucleotide binding"/>
    <property type="evidence" value="ECO:0007669"/>
    <property type="project" value="UniProtKB-KW"/>
</dbReference>
<evidence type="ECO:0000256" key="2">
    <source>
        <dbReference type="ARBA" id="ARBA00005833"/>
    </source>
</evidence>
<feature type="binding site" evidence="11">
    <location>
        <position position="14"/>
    </location>
    <ligand>
        <name>FAD</name>
        <dbReference type="ChEBI" id="CHEBI:57692"/>
    </ligand>
</feature>
<feature type="binding site" evidence="10 11">
    <location>
        <position position="39"/>
    </location>
    <ligand>
        <name>FAD</name>
        <dbReference type="ChEBI" id="CHEBI:57692"/>
    </ligand>
</feature>
<evidence type="ECO:0000256" key="3">
    <source>
        <dbReference type="ARBA" id="ARBA00012535"/>
    </source>
</evidence>
<feature type="disulfide bond" description="Interchain (with C-572)" evidence="11">
    <location>
        <position position="383"/>
    </location>
</feature>
<feature type="domain" description="Amine oxidase" evidence="7">
    <location>
        <begin position="18"/>
        <end position="531"/>
    </location>
</feature>
<organism evidence="8 9">
    <name type="scientific">Pseudomonas putida</name>
    <name type="common">Arthrobacter siderocapsulatus</name>
    <dbReference type="NCBI Taxonomy" id="303"/>
    <lineage>
        <taxon>Bacteria</taxon>
        <taxon>Pseudomonadati</taxon>
        <taxon>Pseudomonadota</taxon>
        <taxon>Gammaproteobacteria</taxon>
        <taxon>Pseudomonadales</taxon>
        <taxon>Pseudomonadaceae</taxon>
        <taxon>Pseudomonas</taxon>
    </lineage>
</organism>
<reference evidence="10 11" key="2">
    <citation type="journal article" date="2025" name="J. Biochem.">
        <title>Open and closed structures of L-arginine oxidase by cryo-electron microscopy and X-ray crystallography.</title>
        <authorList>
            <person name="Yamaguchi H."/>
            <person name="Takahashi K."/>
            <person name="Numoto N."/>
            <person name="Suzuki H."/>
            <person name="Tatsumi M."/>
            <person name="Kamegawa A."/>
            <person name="Nishikawa K."/>
            <person name="Asano Y."/>
            <person name="Mizukoshi T."/>
            <person name="Miyano H."/>
            <person name="Fujiyoshi Y."/>
            <person name="Sugiki M."/>
        </authorList>
    </citation>
    <scope>STRUCTURE BY ELECTRON MICROSCOPY (2.34 ANGSTROMS) IN COMPLEX WITH FAD</scope>
    <scope>DISULFIDE BONDS</scope>
</reference>